<sequence length="137" mass="15707">MIIKLPMGVTMDTSNVPNNFGVIIRDSFRKFTDGTKEEYRYEDKLRFIDCCVAYMSRSKDADEAVQDIILSETKRRMSEDGEFPNKSDFESLEFMSICYEIGQKSAKLCSNEYGCDKHDNEAALKLLASIVKIVINF</sequence>
<dbReference type="RefSeq" id="WP_118445939.1">
    <property type="nucleotide sequence ID" value="NZ_JAJEQM010000010.1"/>
</dbReference>
<proteinExistence type="predicted"/>
<reference evidence="1 2" key="1">
    <citation type="submission" date="2021-10" db="EMBL/GenBank/DDBJ databases">
        <title>Anaerobic single-cell dispensing facilitates the cultivation of human gut bacteria.</title>
        <authorList>
            <person name="Afrizal A."/>
        </authorList>
    </citation>
    <scope>NUCLEOTIDE SEQUENCE [LARGE SCALE GENOMIC DNA]</scope>
    <source>
        <strain evidence="1 2">CLA-AA-H232</strain>
    </source>
</reference>
<comment type="caution">
    <text evidence="1">The sequence shown here is derived from an EMBL/GenBank/DDBJ whole genome shotgun (WGS) entry which is preliminary data.</text>
</comment>
<accession>A0AAE3J9U0</accession>
<protein>
    <submittedName>
        <fullName evidence="1">Uncharacterized protein</fullName>
    </submittedName>
</protein>
<dbReference type="Proteomes" id="UP001198242">
    <property type="component" value="Unassembled WGS sequence"/>
</dbReference>
<keyword evidence="2" id="KW-1185">Reference proteome</keyword>
<name>A0AAE3J9U0_9FIRM</name>
<dbReference type="AlphaFoldDB" id="A0AAE3J9U0"/>
<dbReference type="EMBL" id="JAJEQM010000010">
    <property type="protein sequence ID" value="MCC2210771.1"/>
    <property type="molecule type" value="Genomic_DNA"/>
</dbReference>
<evidence type="ECO:0000313" key="2">
    <source>
        <dbReference type="Proteomes" id="UP001198242"/>
    </source>
</evidence>
<evidence type="ECO:0000313" key="1">
    <source>
        <dbReference type="EMBL" id="MCC2210771.1"/>
    </source>
</evidence>
<gene>
    <name evidence="1" type="ORF">LKE05_08210</name>
</gene>
<organism evidence="1 2">
    <name type="scientific">Hominilimicola fabiformis</name>
    <dbReference type="NCBI Taxonomy" id="2885356"/>
    <lineage>
        <taxon>Bacteria</taxon>
        <taxon>Bacillati</taxon>
        <taxon>Bacillota</taxon>
        <taxon>Clostridia</taxon>
        <taxon>Eubacteriales</taxon>
        <taxon>Oscillospiraceae</taxon>
        <taxon>Hominilimicola</taxon>
    </lineage>
</organism>